<protein>
    <submittedName>
        <fullName evidence="1">Sodium:solute symporter family protein</fullName>
    </submittedName>
</protein>
<comment type="caution">
    <text evidence="1">The sequence shown here is derived from an EMBL/GenBank/DDBJ whole genome shotgun (WGS) entry which is preliminary data.</text>
</comment>
<keyword evidence="2" id="KW-1185">Reference proteome</keyword>
<dbReference type="Proteomes" id="UP000837675">
    <property type="component" value="Unassembled WGS sequence"/>
</dbReference>
<accession>A0A8S4C3J3</accession>
<dbReference type="AlphaFoldDB" id="A0A8S4C3J3"/>
<reference evidence="1" key="1">
    <citation type="submission" date="2021-06" db="EMBL/GenBank/DDBJ databases">
        <authorList>
            <person name="Nardi T."/>
            <person name="Nardi T."/>
        </authorList>
    </citation>
    <scope>NUCLEOTIDE SEQUENCE</scope>
</reference>
<dbReference type="EMBL" id="CAJVAF010000043">
    <property type="protein sequence ID" value="CAG7589557.1"/>
    <property type="molecule type" value="Genomic_DNA"/>
</dbReference>
<evidence type="ECO:0000313" key="2">
    <source>
        <dbReference type="Proteomes" id="UP000837675"/>
    </source>
</evidence>
<name>A0A8S4C3J3_9ACAR</name>
<sequence length="40" mass="4575">MAKVYGENINQFRDHTSVSNMMEMLYGKAGLLITNNIELQ</sequence>
<proteinExistence type="predicted"/>
<evidence type="ECO:0000313" key="1">
    <source>
        <dbReference type="EMBL" id="CAG7589557.1"/>
    </source>
</evidence>
<gene>
    <name evidence="1" type="ORF">MHYMCMPASI_00160</name>
</gene>
<organism evidence="1 2">
    <name type="scientific">Hyalomma marginatum</name>
    <dbReference type="NCBI Taxonomy" id="34627"/>
    <lineage>
        <taxon>Eukaryota</taxon>
        <taxon>Metazoa</taxon>
        <taxon>Ecdysozoa</taxon>
        <taxon>Arthropoda</taxon>
        <taxon>Chelicerata</taxon>
        <taxon>Arachnida</taxon>
        <taxon>Acari</taxon>
        <taxon>Parasitiformes</taxon>
        <taxon>Ixodida</taxon>
        <taxon>Ixodoidea</taxon>
        <taxon>Ixodidae</taxon>
        <taxon>Hyalomminae</taxon>
        <taxon>Hyalomma</taxon>
    </lineage>
</organism>